<comment type="caution">
    <text evidence="1">The sequence shown here is derived from an EMBL/GenBank/DDBJ whole genome shotgun (WGS) entry which is preliminary data.</text>
</comment>
<dbReference type="EMBL" id="CM029038">
    <property type="protein sequence ID" value="KAG2648581.1"/>
    <property type="molecule type" value="Genomic_DNA"/>
</dbReference>
<name>A0A8T0WG77_PANVG</name>
<proteinExistence type="predicted"/>
<organism evidence="1 2">
    <name type="scientific">Panicum virgatum</name>
    <name type="common">Blackwell switchgrass</name>
    <dbReference type="NCBI Taxonomy" id="38727"/>
    <lineage>
        <taxon>Eukaryota</taxon>
        <taxon>Viridiplantae</taxon>
        <taxon>Streptophyta</taxon>
        <taxon>Embryophyta</taxon>
        <taxon>Tracheophyta</taxon>
        <taxon>Spermatophyta</taxon>
        <taxon>Magnoliopsida</taxon>
        <taxon>Liliopsida</taxon>
        <taxon>Poales</taxon>
        <taxon>Poaceae</taxon>
        <taxon>PACMAD clade</taxon>
        <taxon>Panicoideae</taxon>
        <taxon>Panicodae</taxon>
        <taxon>Paniceae</taxon>
        <taxon>Panicinae</taxon>
        <taxon>Panicum</taxon>
        <taxon>Panicum sect. Hiantes</taxon>
    </lineage>
</organism>
<reference evidence="1 2" key="1">
    <citation type="submission" date="2020-05" db="EMBL/GenBank/DDBJ databases">
        <title>WGS assembly of Panicum virgatum.</title>
        <authorList>
            <person name="Lovell J.T."/>
            <person name="Jenkins J."/>
            <person name="Shu S."/>
            <person name="Juenger T.E."/>
            <person name="Schmutz J."/>
        </authorList>
    </citation>
    <scope>NUCLEOTIDE SEQUENCE [LARGE SCALE GENOMIC DNA]</scope>
    <source>
        <strain evidence="2">cv. AP13</strain>
    </source>
</reference>
<dbReference type="Proteomes" id="UP000823388">
    <property type="component" value="Chromosome 1N"/>
</dbReference>
<protein>
    <submittedName>
        <fullName evidence="1">Uncharacterized protein</fullName>
    </submittedName>
</protein>
<gene>
    <name evidence="1" type="ORF">PVAP13_1NG020600</name>
</gene>
<evidence type="ECO:0000313" key="1">
    <source>
        <dbReference type="EMBL" id="KAG2648581.1"/>
    </source>
</evidence>
<accession>A0A8T0WG77</accession>
<keyword evidence="2" id="KW-1185">Reference proteome</keyword>
<dbReference type="AlphaFoldDB" id="A0A8T0WG77"/>
<sequence>MHLPKLKLPTTMVSSLTHRLGLVWLSHLHTSAAALAACWPWILLLVSVLASARGYGIVSFEMIGRLGHFKLCIYPLTHGYTSKLVIRGSYAKGREESLSSRFIFVFQRILADLVPTSSLYFVTCSFFLSQCK</sequence>
<evidence type="ECO:0000313" key="2">
    <source>
        <dbReference type="Proteomes" id="UP000823388"/>
    </source>
</evidence>